<feature type="domain" description="N-acetyltransferase" evidence="1">
    <location>
        <begin position="20"/>
        <end position="186"/>
    </location>
</feature>
<gene>
    <name evidence="2" type="ORF">RIL96_08380</name>
</gene>
<reference evidence="2 3" key="1">
    <citation type="submission" date="2023-09" db="EMBL/GenBank/DDBJ databases">
        <title>Description of three actinobacteria isolated from air of manufacturing shop in a pharmaceutical factory.</title>
        <authorList>
            <person name="Zhang D.-F."/>
        </authorList>
    </citation>
    <scope>NUCLEOTIDE SEQUENCE [LARGE SCALE GENOMIC DNA]</scope>
    <source>
        <strain evidence="2 3">LY-0111</strain>
    </source>
</reference>
<dbReference type="SUPFAM" id="SSF55729">
    <property type="entry name" value="Acyl-CoA N-acyltransferases (Nat)"/>
    <property type="match status" value="1"/>
</dbReference>
<keyword evidence="2" id="KW-0012">Acyltransferase</keyword>
<dbReference type="Pfam" id="PF00583">
    <property type="entry name" value="Acetyltransf_1"/>
    <property type="match status" value="1"/>
</dbReference>
<keyword evidence="2" id="KW-0808">Transferase</keyword>
<dbReference type="InterPro" id="IPR000182">
    <property type="entry name" value="GNAT_dom"/>
</dbReference>
<dbReference type="RefSeq" id="WP_310548564.1">
    <property type="nucleotide sequence ID" value="NZ_JAVKGR010000008.1"/>
</dbReference>
<dbReference type="EMBL" id="JAVKGR010000008">
    <property type="protein sequence ID" value="MDR8019578.1"/>
    <property type="molecule type" value="Genomic_DNA"/>
</dbReference>
<name>A0ABU2DSV4_9MICC</name>
<proteinExistence type="predicted"/>
<dbReference type="InterPro" id="IPR016181">
    <property type="entry name" value="Acyl_CoA_acyltransferase"/>
</dbReference>
<dbReference type="Proteomes" id="UP001251870">
    <property type="component" value="Unassembled WGS sequence"/>
</dbReference>
<dbReference type="EC" id="2.3.1.-" evidence="2"/>
<comment type="caution">
    <text evidence="2">The sequence shown here is derived from an EMBL/GenBank/DDBJ whole genome shotgun (WGS) entry which is preliminary data.</text>
</comment>
<dbReference type="GO" id="GO:0016746">
    <property type="term" value="F:acyltransferase activity"/>
    <property type="evidence" value="ECO:0007669"/>
    <property type="project" value="UniProtKB-KW"/>
</dbReference>
<dbReference type="Gene3D" id="3.40.630.30">
    <property type="match status" value="1"/>
</dbReference>
<keyword evidence="3" id="KW-1185">Reference proteome</keyword>
<protein>
    <submittedName>
        <fullName evidence="2">GNAT family N-acetyltransferase</fullName>
        <ecNumber evidence="2">2.3.1.-</ecNumber>
    </submittedName>
</protein>
<sequence>MIPRDPVELPAVLETGGRRYTVQRAVEADVEPIVELLADDSLGARRESADAEVYLRAFRAIDADPQHLLIVLRGEPGKPEQAGEQAPEYPLGHAEEAPLLGTMQLTLIPGLSRAGATRLQIESVRLAASVRGAGVGTALFDWAHQYGRAHGASLAQLTTDRSRLDARRFYEHLGYAPSHDGMKRPL</sequence>
<organism evidence="2 3">
    <name type="scientific">Nesterenkonia aerolata</name>
    <dbReference type="NCBI Taxonomy" id="3074079"/>
    <lineage>
        <taxon>Bacteria</taxon>
        <taxon>Bacillati</taxon>
        <taxon>Actinomycetota</taxon>
        <taxon>Actinomycetes</taxon>
        <taxon>Micrococcales</taxon>
        <taxon>Micrococcaceae</taxon>
        <taxon>Nesterenkonia</taxon>
    </lineage>
</organism>
<evidence type="ECO:0000313" key="2">
    <source>
        <dbReference type="EMBL" id="MDR8019578.1"/>
    </source>
</evidence>
<accession>A0ABU2DSV4</accession>
<dbReference type="PROSITE" id="PS51186">
    <property type="entry name" value="GNAT"/>
    <property type="match status" value="1"/>
</dbReference>
<evidence type="ECO:0000313" key="3">
    <source>
        <dbReference type="Proteomes" id="UP001251870"/>
    </source>
</evidence>
<evidence type="ECO:0000259" key="1">
    <source>
        <dbReference type="PROSITE" id="PS51186"/>
    </source>
</evidence>